<evidence type="ECO:0000313" key="1">
    <source>
        <dbReference type="EMBL" id="KAF2462607.1"/>
    </source>
</evidence>
<reference evidence="1" key="1">
    <citation type="journal article" date="2020" name="Stud. Mycol.">
        <title>101 Dothideomycetes genomes: a test case for predicting lifestyles and emergence of pathogens.</title>
        <authorList>
            <person name="Haridas S."/>
            <person name="Albert R."/>
            <person name="Binder M."/>
            <person name="Bloem J."/>
            <person name="Labutti K."/>
            <person name="Salamov A."/>
            <person name="Andreopoulos B."/>
            <person name="Baker S."/>
            <person name="Barry K."/>
            <person name="Bills G."/>
            <person name="Bluhm B."/>
            <person name="Cannon C."/>
            <person name="Castanera R."/>
            <person name="Culley D."/>
            <person name="Daum C."/>
            <person name="Ezra D."/>
            <person name="Gonzalez J."/>
            <person name="Henrissat B."/>
            <person name="Kuo A."/>
            <person name="Liang C."/>
            <person name="Lipzen A."/>
            <person name="Lutzoni F."/>
            <person name="Magnuson J."/>
            <person name="Mondo S."/>
            <person name="Nolan M."/>
            <person name="Ohm R."/>
            <person name="Pangilinan J."/>
            <person name="Park H.-J."/>
            <person name="Ramirez L."/>
            <person name="Alfaro M."/>
            <person name="Sun H."/>
            <person name="Tritt A."/>
            <person name="Yoshinaga Y."/>
            <person name="Zwiers L.-H."/>
            <person name="Turgeon B."/>
            <person name="Goodwin S."/>
            <person name="Spatafora J."/>
            <person name="Crous P."/>
            <person name="Grigoriev I."/>
        </authorList>
    </citation>
    <scope>NUCLEOTIDE SEQUENCE</scope>
    <source>
        <strain evidence="1">ATCC 200398</strain>
    </source>
</reference>
<sequence>MPFVTTLSQYKLRPTLSRTRLTILVQSGSSSKSLSGASLTVRRLFGQLLRVRKNLVSCTVLFGMTIKDSWETRNGKEEHRVIDMHALENRPKGYKEKGVVFGGIFRICAVLRKAC</sequence>
<name>A0ACB6Q905_9PLEO</name>
<dbReference type="EMBL" id="MU003573">
    <property type="protein sequence ID" value="KAF2462607.1"/>
    <property type="molecule type" value="Genomic_DNA"/>
</dbReference>
<keyword evidence="2" id="KW-1185">Reference proteome</keyword>
<accession>A0ACB6Q905</accession>
<organism evidence="1 2">
    <name type="scientific">Lindgomyces ingoldianus</name>
    <dbReference type="NCBI Taxonomy" id="673940"/>
    <lineage>
        <taxon>Eukaryota</taxon>
        <taxon>Fungi</taxon>
        <taxon>Dikarya</taxon>
        <taxon>Ascomycota</taxon>
        <taxon>Pezizomycotina</taxon>
        <taxon>Dothideomycetes</taxon>
        <taxon>Pleosporomycetidae</taxon>
        <taxon>Pleosporales</taxon>
        <taxon>Lindgomycetaceae</taxon>
        <taxon>Lindgomyces</taxon>
    </lineage>
</organism>
<comment type="caution">
    <text evidence="1">The sequence shown here is derived from an EMBL/GenBank/DDBJ whole genome shotgun (WGS) entry which is preliminary data.</text>
</comment>
<proteinExistence type="predicted"/>
<gene>
    <name evidence="1" type="ORF">BDR25DRAFT_363826</name>
</gene>
<protein>
    <submittedName>
        <fullName evidence="1">Uncharacterized protein</fullName>
    </submittedName>
</protein>
<evidence type="ECO:0000313" key="2">
    <source>
        <dbReference type="Proteomes" id="UP000799755"/>
    </source>
</evidence>
<dbReference type="Proteomes" id="UP000799755">
    <property type="component" value="Unassembled WGS sequence"/>
</dbReference>